<evidence type="ECO:0000313" key="1">
    <source>
        <dbReference type="EMBL" id="AZV45387.1"/>
    </source>
</evidence>
<sequence>MNFKQKSTNKKERQKVGYPDFLESSFFLDFVLQSSDGGHFPDPVPPFCPSLGLMKAV</sequence>
<evidence type="ECO:0000313" key="2">
    <source>
        <dbReference type="Proteomes" id="UP000283095"/>
    </source>
</evidence>
<gene>
    <name evidence="1" type="ORF">BAOM_4829</name>
</gene>
<dbReference type="Proteomes" id="UP000283095">
    <property type="component" value="Chromosome"/>
</dbReference>
<accession>A0A3Q9RS27</accession>
<dbReference type="EMBL" id="CP026095">
    <property type="protein sequence ID" value="AZV45387.1"/>
    <property type="molecule type" value="Genomic_DNA"/>
</dbReference>
<reference evidence="1 2" key="1">
    <citation type="submission" date="2018-01" db="EMBL/GenBank/DDBJ databases">
        <title>Bacillus asahii Genome sequencing and assembly.</title>
        <authorList>
            <person name="Jiang H."/>
            <person name="Feng Y."/>
            <person name="Zhao F."/>
            <person name="Lin X."/>
        </authorList>
    </citation>
    <scope>NUCLEOTIDE SEQUENCE [LARGE SCALE GENOMIC DNA]</scope>
    <source>
        <strain evidence="1 2">OM18</strain>
    </source>
</reference>
<proteinExistence type="predicted"/>
<protein>
    <submittedName>
        <fullName evidence="1">Uncharacterized protein</fullName>
    </submittedName>
</protein>
<dbReference type="AlphaFoldDB" id="A0A3Q9RS27"/>
<dbReference type="KEGG" id="pasa:BAOM_4829"/>
<organism evidence="1 2">
    <name type="scientific">Peribacillus asahii</name>
    <dbReference type="NCBI Taxonomy" id="228899"/>
    <lineage>
        <taxon>Bacteria</taxon>
        <taxon>Bacillati</taxon>
        <taxon>Bacillota</taxon>
        <taxon>Bacilli</taxon>
        <taxon>Bacillales</taxon>
        <taxon>Bacillaceae</taxon>
        <taxon>Peribacillus</taxon>
    </lineage>
</organism>
<name>A0A3Q9RS27_9BACI</name>